<dbReference type="InterPro" id="IPR041492">
    <property type="entry name" value="HAD_2"/>
</dbReference>
<dbReference type="InterPro" id="IPR023198">
    <property type="entry name" value="PGP-like_dom2"/>
</dbReference>
<dbReference type="InterPro" id="IPR006439">
    <property type="entry name" value="HAD-SF_hydro_IA"/>
</dbReference>
<keyword evidence="3" id="KW-0479">Metal-binding</keyword>
<dbReference type="Proteomes" id="UP000326921">
    <property type="component" value="Chromosome"/>
</dbReference>
<dbReference type="Gene3D" id="3.40.50.1000">
    <property type="entry name" value="HAD superfamily/HAD-like"/>
    <property type="match status" value="1"/>
</dbReference>
<reference evidence="6 7" key="1">
    <citation type="submission" date="2019-10" db="EMBL/GenBank/DDBJ databases">
        <authorList>
            <person name="Dong K."/>
        </authorList>
    </citation>
    <scope>NUCLEOTIDE SEQUENCE [LARGE SCALE GENOMIC DNA]</scope>
    <source>
        <strain evidence="7">dk4302</strain>
    </source>
</reference>
<dbReference type="Gene3D" id="1.10.150.240">
    <property type="entry name" value="Putative phosphatase, domain 2"/>
    <property type="match status" value="1"/>
</dbReference>
<dbReference type="GO" id="GO:0016787">
    <property type="term" value="F:hydrolase activity"/>
    <property type="evidence" value="ECO:0007669"/>
    <property type="project" value="UniProtKB-KW"/>
</dbReference>
<evidence type="ECO:0000313" key="7">
    <source>
        <dbReference type="Proteomes" id="UP000326921"/>
    </source>
</evidence>
<dbReference type="KEGG" id="sphe:GFH32_09725"/>
<dbReference type="AlphaFoldDB" id="A0A5Q0QAW6"/>
<dbReference type="InterPro" id="IPR036412">
    <property type="entry name" value="HAD-like_sf"/>
</dbReference>
<accession>A0A5Q0QAW6</accession>
<gene>
    <name evidence="6" type="ORF">GFH32_09725</name>
</gene>
<evidence type="ECO:0000256" key="1">
    <source>
        <dbReference type="ARBA" id="ARBA00001946"/>
    </source>
</evidence>
<keyword evidence="6" id="KW-0378">Hydrolase</keyword>
<dbReference type="SFLD" id="SFLDG01135">
    <property type="entry name" value="C1.5.6:_HAD__Beta-PGM__Phospha"/>
    <property type="match status" value="1"/>
</dbReference>
<dbReference type="InterPro" id="IPR023214">
    <property type="entry name" value="HAD_sf"/>
</dbReference>
<dbReference type="PANTHER" id="PTHR46193">
    <property type="entry name" value="6-PHOSPHOGLUCONATE PHOSPHATASE"/>
    <property type="match status" value="1"/>
</dbReference>
<dbReference type="RefSeq" id="WP_153511435.1">
    <property type="nucleotide sequence ID" value="NZ_CP045652.1"/>
</dbReference>
<evidence type="ECO:0000256" key="2">
    <source>
        <dbReference type="ARBA" id="ARBA00006171"/>
    </source>
</evidence>
<dbReference type="InterPro" id="IPR051600">
    <property type="entry name" value="Beta-PGM-like"/>
</dbReference>
<proteinExistence type="inferred from homology"/>
<dbReference type="PRINTS" id="PR00413">
    <property type="entry name" value="HADHALOGNASE"/>
</dbReference>
<dbReference type="CDD" id="cd07505">
    <property type="entry name" value="HAD_BPGM-like"/>
    <property type="match status" value="1"/>
</dbReference>
<organism evidence="6 7">
    <name type="scientific">Sphingobacterium zhuxiongii</name>
    <dbReference type="NCBI Taxonomy" id="2662364"/>
    <lineage>
        <taxon>Bacteria</taxon>
        <taxon>Pseudomonadati</taxon>
        <taxon>Bacteroidota</taxon>
        <taxon>Sphingobacteriia</taxon>
        <taxon>Sphingobacteriales</taxon>
        <taxon>Sphingobacteriaceae</taxon>
        <taxon>Sphingobacterium</taxon>
    </lineage>
</organism>
<evidence type="ECO:0000313" key="6">
    <source>
        <dbReference type="EMBL" id="QGA26586.1"/>
    </source>
</evidence>
<keyword evidence="5" id="KW-0119">Carbohydrate metabolism</keyword>
<dbReference type="Pfam" id="PF13419">
    <property type="entry name" value="HAD_2"/>
    <property type="match status" value="1"/>
</dbReference>
<dbReference type="SUPFAM" id="SSF56784">
    <property type="entry name" value="HAD-like"/>
    <property type="match status" value="1"/>
</dbReference>
<comment type="cofactor">
    <cofactor evidence="1">
        <name>Mg(2+)</name>
        <dbReference type="ChEBI" id="CHEBI:18420"/>
    </cofactor>
</comment>
<evidence type="ECO:0000256" key="4">
    <source>
        <dbReference type="ARBA" id="ARBA00022842"/>
    </source>
</evidence>
<dbReference type="EMBL" id="CP045652">
    <property type="protein sequence ID" value="QGA26586.1"/>
    <property type="molecule type" value="Genomic_DNA"/>
</dbReference>
<keyword evidence="7" id="KW-1185">Reference proteome</keyword>
<dbReference type="NCBIfam" id="TIGR01509">
    <property type="entry name" value="HAD-SF-IA-v3"/>
    <property type="match status" value="1"/>
</dbReference>
<dbReference type="SFLD" id="SFLDS00003">
    <property type="entry name" value="Haloacid_Dehalogenase"/>
    <property type="match status" value="1"/>
</dbReference>
<dbReference type="PANTHER" id="PTHR46193:SF18">
    <property type="entry name" value="HEXITOL PHOSPHATASE B"/>
    <property type="match status" value="1"/>
</dbReference>
<evidence type="ECO:0000256" key="3">
    <source>
        <dbReference type="ARBA" id="ARBA00022723"/>
    </source>
</evidence>
<comment type="similarity">
    <text evidence="2">Belongs to the HAD-like hydrolase superfamily. CbbY/CbbZ/Gph/YieH family.</text>
</comment>
<protein>
    <submittedName>
        <fullName evidence="6">HAD-IA family hydrolase</fullName>
    </submittedName>
</protein>
<dbReference type="GO" id="GO:0046872">
    <property type="term" value="F:metal ion binding"/>
    <property type="evidence" value="ECO:0007669"/>
    <property type="project" value="UniProtKB-KW"/>
</dbReference>
<name>A0A5Q0QAW6_9SPHI</name>
<sequence length="231" mass="26179">MHQNINSSTSHSVAAIFDMDGVIAHTNPYHAKAFEAFFERHQISYNEKQFEQHMYGKHNSYIFTHFFGRKIYGEELLTLEDEKEGLFREIYKSEAKSLPFLSEFLADLKAHEFKLGVATSAPRANMDLILDALSIRSFFDSTLGSENVSLHKPHPEVYLKSAENLQVDPQNCIVFEDSFSGVTAGLNAGMQVVGVLSSHTEDELPVCASYIHHYKHIDAKNVLQMIHHYVG</sequence>
<keyword evidence="4" id="KW-0460">Magnesium</keyword>
<evidence type="ECO:0000256" key="5">
    <source>
        <dbReference type="ARBA" id="ARBA00023277"/>
    </source>
</evidence>
<dbReference type="SFLD" id="SFLDG01129">
    <property type="entry name" value="C1.5:_HAD__Beta-PGM__Phosphata"/>
    <property type="match status" value="1"/>
</dbReference>